<feature type="compositionally biased region" description="Polar residues" evidence="2">
    <location>
        <begin position="16"/>
        <end position="26"/>
    </location>
</feature>
<gene>
    <name evidence="3" type="ORF">SAMN02745176_02652</name>
</gene>
<dbReference type="STRING" id="1122184.SAMN02745176_02652"/>
<evidence type="ECO:0000313" key="3">
    <source>
        <dbReference type="EMBL" id="SHJ17145.1"/>
    </source>
</evidence>
<keyword evidence="4" id="KW-1185">Reference proteome</keyword>
<keyword evidence="1" id="KW-0175">Coiled coil</keyword>
<evidence type="ECO:0000256" key="1">
    <source>
        <dbReference type="SAM" id="Coils"/>
    </source>
</evidence>
<reference evidence="3 4" key="1">
    <citation type="submission" date="2016-11" db="EMBL/GenBank/DDBJ databases">
        <authorList>
            <person name="Jaros S."/>
            <person name="Januszkiewicz K."/>
            <person name="Wedrychowicz H."/>
        </authorList>
    </citation>
    <scope>NUCLEOTIDE SEQUENCE [LARGE SCALE GENOMIC DNA]</scope>
    <source>
        <strain evidence="3 4">DSM 19022</strain>
    </source>
</reference>
<sequence length="211" mass="24538">MSKMISMLEKFRIVEKSSSGSGQGVTDNEKKKEELSFSQKVNESSKQLQNNSNEPKPQKKENNSSGFERVSYDKNKTIEEIYAIYEMENSNINTIFMLGNFINALPENLPYAVHKASVMNIINASNTNINILMSDGERRLKALNEFAKDYNNAVNATIQKHKEEIKKLKQMIDYYEQEIVAKQKMLEEQNNIIKYEIQRINNIMSFFRKEE</sequence>
<evidence type="ECO:0000256" key="2">
    <source>
        <dbReference type="SAM" id="MobiDB-lite"/>
    </source>
</evidence>
<organism evidence="3 4">
    <name type="scientific">Lutispora thermophila DSM 19022</name>
    <dbReference type="NCBI Taxonomy" id="1122184"/>
    <lineage>
        <taxon>Bacteria</taxon>
        <taxon>Bacillati</taxon>
        <taxon>Bacillota</taxon>
        <taxon>Clostridia</taxon>
        <taxon>Lutisporales</taxon>
        <taxon>Lutisporaceae</taxon>
        <taxon>Lutispora</taxon>
    </lineage>
</organism>
<feature type="coiled-coil region" evidence="1">
    <location>
        <begin position="151"/>
        <end position="185"/>
    </location>
</feature>
<dbReference type="RefSeq" id="WP_073026654.1">
    <property type="nucleotide sequence ID" value="NZ_FQZS01000018.1"/>
</dbReference>
<proteinExistence type="predicted"/>
<dbReference type="Proteomes" id="UP000184442">
    <property type="component" value="Unassembled WGS sequence"/>
</dbReference>
<name>A0A1M6H4P2_9FIRM</name>
<evidence type="ECO:0000313" key="4">
    <source>
        <dbReference type="Proteomes" id="UP000184442"/>
    </source>
</evidence>
<feature type="compositionally biased region" description="Polar residues" evidence="2">
    <location>
        <begin position="36"/>
        <end position="55"/>
    </location>
</feature>
<dbReference type="OrthoDB" id="1910992at2"/>
<accession>A0A1M6H4P2</accession>
<feature type="region of interest" description="Disordered" evidence="2">
    <location>
        <begin position="15"/>
        <end position="70"/>
    </location>
</feature>
<dbReference type="EMBL" id="FQZS01000018">
    <property type="protein sequence ID" value="SHJ17145.1"/>
    <property type="molecule type" value="Genomic_DNA"/>
</dbReference>
<dbReference type="AlphaFoldDB" id="A0A1M6H4P2"/>
<protein>
    <submittedName>
        <fullName evidence="3">Uncharacterized protein</fullName>
    </submittedName>
</protein>